<proteinExistence type="predicted"/>
<protein>
    <recommendedName>
        <fullName evidence="7">U-box domain-containing protein</fullName>
    </recommendedName>
</protein>
<evidence type="ECO:0000313" key="8">
    <source>
        <dbReference type="EMBL" id="KAL1297041.1"/>
    </source>
</evidence>
<evidence type="ECO:0000256" key="3">
    <source>
        <dbReference type="ARBA" id="ARBA00022737"/>
    </source>
</evidence>
<evidence type="ECO:0000256" key="2">
    <source>
        <dbReference type="ARBA" id="ARBA00022679"/>
    </source>
</evidence>
<reference evidence="8 9" key="1">
    <citation type="submission" date="2024-07" db="EMBL/GenBank/DDBJ databases">
        <title>Draft sequence of the Neodothiora populina.</title>
        <authorList>
            <person name="Drown D.D."/>
            <person name="Schuette U.S."/>
            <person name="Buechlein A.B."/>
            <person name="Rusch D.R."/>
            <person name="Winton L.W."/>
            <person name="Adams G.A."/>
        </authorList>
    </citation>
    <scope>NUCLEOTIDE SEQUENCE [LARGE SCALE GENOMIC DNA]</scope>
    <source>
        <strain evidence="8 9">CPC 39397</strain>
    </source>
</reference>
<dbReference type="SMART" id="SM00028">
    <property type="entry name" value="TPR"/>
    <property type="match status" value="3"/>
</dbReference>
<evidence type="ECO:0000256" key="6">
    <source>
        <dbReference type="PROSITE-ProRule" id="PRU00339"/>
    </source>
</evidence>
<keyword evidence="4" id="KW-0833">Ubl conjugation pathway</keyword>
<dbReference type="GeneID" id="95978332"/>
<evidence type="ECO:0000256" key="5">
    <source>
        <dbReference type="ARBA" id="ARBA00023110"/>
    </source>
</evidence>
<dbReference type="SMART" id="SM00504">
    <property type="entry name" value="Ubox"/>
    <property type="match status" value="1"/>
</dbReference>
<dbReference type="RefSeq" id="XP_069196723.1">
    <property type="nucleotide sequence ID" value="XM_069344306.1"/>
</dbReference>
<evidence type="ECO:0000313" key="9">
    <source>
        <dbReference type="Proteomes" id="UP001562354"/>
    </source>
</evidence>
<keyword evidence="3" id="KW-0677">Repeat</keyword>
<dbReference type="Proteomes" id="UP001562354">
    <property type="component" value="Unassembled WGS sequence"/>
</dbReference>
<dbReference type="EMBL" id="JBFMKM010000016">
    <property type="protein sequence ID" value="KAL1297041.1"/>
    <property type="molecule type" value="Genomic_DNA"/>
</dbReference>
<dbReference type="InterPro" id="IPR011990">
    <property type="entry name" value="TPR-like_helical_dom_sf"/>
</dbReference>
<sequence>MAHIAETLKEEGNALFRSGDYSGAETKYTAAITRHPRNPLLFTNRAFARLKLQKWDGVVDDCLKSLEITGTTTTSSAGEKGGNGGGFNFKAWYYLAEAQLALHHPNEALASALRAYAQLMHPPRGAASEAAAAKAASSANLSAVSAFVLTCKKAKFAARERERMLRRGDILAELEEALEQRKRGALSEIEERLREGGMGVVEAAEQRQETLDAAQKKIEELRSVFAVADPKNHQPREVPDHLVDAITFEIMHDPVVTKTGHSYERATLLEHLKRSPTDPLTRERLTVNDLRPNIALRHTLEEFWKTAGNWAIEW</sequence>
<evidence type="ECO:0000256" key="4">
    <source>
        <dbReference type="ARBA" id="ARBA00022786"/>
    </source>
</evidence>
<keyword evidence="9" id="KW-1185">Reference proteome</keyword>
<evidence type="ECO:0000259" key="7">
    <source>
        <dbReference type="PROSITE" id="PS51698"/>
    </source>
</evidence>
<comment type="catalytic activity">
    <reaction evidence="1">
        <text>S-ubiquitinyl-[E2 ubiquitin-conjugating enzyme]-L-cysteine + [acceptor protein]-L-lysine = [E2 ubiquitin-conjugating enzyme]-L-cysteine + N(6)-ubiquitinyl-[acceptor protein]-L-lysine.</text>
        <dbReference type="EC" id="2.3.2.27"/>
    </reaction>
</comment>
<dbReference type="PROSITE" id="PS51698">
    <property type="entry name" value="U_BOX"/>
    <property type="match status" value="1"/>
</dbReference>
<name>A0ABR3P2Z8_9PEZI</name>
<dbReference type="InterPro" id="IPR003613">
    <property type="entry name" value="Ubox_domain"/>
</dbReference>
<dbReference type="SUPFAM" id="SSF57850">
    <property type="entry name" value="RING/U-box"/>
    <property type="match status" value="1"/>
</dbReference>
<dbReference type="PANTHER" id="PTHR46803:SF2">
    <property type="entry name" value="E3 UBIQUITIN-PROTEIN LIGASE CHIP"/>
    <property type="match status" value="1"/>
</dbReference>
<feature type="repeat" description="TPR" evidence="6">
    <location>
        <begin position="5"/>
        <end position="38"/>
    </location>
</feature>
<comment type="caution">
    <text evidence="8">The sequence shown here is derived from an EMBL/GenBank/DDBJ whole genome shotgun (WGS) entry which is preliminary data.</text>
</comment>
<keyword evidence="2" id="KW-0808">Transferase</keyword>
<organism evidence="8 9">
    <name type="scientific">Neodothiora populina</name>
    <dbReference type="NCBI Taxonomy" id="2781224"/>
    <lineage>
        <taxon>Eukaryota</taxon>
        <taxon>Fungi</taxon>
        <taxon>Dikarya</taxon>
        <taxon>Ascomycota</taxon>
        <taxon>Pezizomycotina</taxon>
        <taxon>Dothideomycetes</taxon>
        <taxon>Dothideomycetidae</taxon>
        <taxon>Dothideales</taxon>
        <taxon>Dothioraceae</taxon>
        <taxon>Neodothiora</taxon>
    </lineage>
</organism>
<keyword evidence="5" id="KW-0413">Isomerase</keyword>
<dbReference type="Gene3D" id="3.30.40.10">
    <property type="entry name" value="Zinc/RING finger domain, C3HC4 (zinc finger)"/>
    <property type="match status" value="1"/>
</dbReference>
<dbReference type="PROSITE" id="PS50005">
    <property type="entry name" value="TPR"/>
    <property type="match status" value="1"/>
</dbReference>
<keyword evidence="5" id="KW-0697">Rotamase</keyword>
<dbReference type="Gene3D" id="1.25.40.10">
    <property type="entry name" value="Tetratricopeptide repeat domain"/>
    <property type="match status" value="1"/>
</dbReference>
<evidence type="ECO:0000256" key="1">
    <source>
        <dbReference type="ARBA" id="ARBA00000900"/>
    </source>
</evidence>
<dbReference type="SUPFAM" id="SSF48452">
    <property type="entry name" value="TPR-like"/>
    <property type="match status" value="1"/>
</dbReference>
<feature type="domain" description="U-box" evidence="7">
    <location>
        <begin position="237"/>
        <end position="310"/>
    </location>
</feature>
<keyword evidence="6" id="KW-0802">TPR repeat</keyword>
<dbReference type="InterPro" id="IPR013083">
    <property type="entry name" value="Znf_RING/FYVE/PHD"/>
</dbReference>
<dbReference type="Pfam" id="PF04564">
    <property type="entry name" value="U-box"/>
    <property type="match status" value="1"/>
</dbReference>
<dbReference type="PANTHER" id="PTHR46803">
    <property type="entry name" value="E3 UBIQUITIN-PROTEIN LIGASE CHIP"/>
    <property type="match status" value="1"/>
</dbReference>
<accession>A0ABR3P2Z8</accession>
<dbReference type="InterPro" id="IPR019734">
    <property type="entry name" value="TPR_rpt"/>
</dbReference>
<gene>
    <name evidence="8" type="ORF">AAFC00_004632</name>
</gene>